<evidence type="ECO:0000313" key="2">
    <source>
        <dbReference type="Proteomes" id="UP000002497"/>
    </source>
</evidence>
<evidence type="ECO:0000313" key="1">
    <source>
        <dbReference type="EMBL" id="EFW14617.1"/>
    </source>
</evidence>
<dbReference type="Proteomes" id="UP000002497">
    <property type="component" value="Unassembled WGS sequence"/>
</dbReference>
<reference evidence="2" key="2">
    <citation type="submission" date="2010-03" db="EMBL/GenBank/DDBJ databases">
        <title>The genome sequence of Coccidioides posadasii strain Silveira.</title>
        <authorList>
            <consortium name="The Broad Institute Genome Sequencing Center for Infectious Disease"/>
            <person name="Neafsey D."/>
            <person name="Orbach M."/>
            <person name="Henn M.R."/>
            <person name="Cole G.T."/>
            <person name="Galgiani J."/>
            <person name="Gardner M.J."/>
            <person name="Kirkland T.N."/>
            <person name="Taylor J.W."/>
            <person name="Young S.K."/>
            <person name="Zeng Q."/>
            <person name="Koehrsen M."/>
            <person name="Alvarado L."/>
            <person name="Berlin A."/>
            <person name="Borenstein D."/>
            <person name="Chapman S.B."/>
            <person name="Chen Z."/>
            <person name="Engels R."/>
            <person name="Freedman E."/>
            <person name="Gellesch M."/>
            <person name="Goldberg J."/>
            <person name="Griggs A."/>
            <person name="Gujja S."/>
            <person name="Heilman E."/>
            <person name="Heiman D."/>
            <person name="Howarth C."/>
            <person name="Jen D."/>
            <person name="Larson L."/>
            <person name="Mehta T."/>
            <person name="Neiman D."/>
            <person name="Park D."/>
            <person name="Pearson M."/>
            <person name="Richards J."/>
            <person name="Roberts A."/>
            <person name="Saif S."/>
            <person name="Shea T."/>
            <person name="Shenoy N."/>
            <person name="Sisk P."/>
            <person name="Stolte C."/>
            <person name="Sykes S."/>
            <person name="Walk T."/>
            <person name="White J."/>
            <person name="Yandava C."/>
            <person name="Haas B."/>
            <person name="Nusbaum C."/>
            <person name="Birren B."/>
        </authorList>
    </citation>
    <scope>NUCLEOTIDE SEQUENCE [LARGE SCALE GENOMIC DNA]</scope>
    <source>
        <strain evidence="2">RMSCC 757 / Silveira</strain>
    </source>
</reference>
<dbReference type="VEuPathDB" id="FungiDB:CPSG_08875"/>
<sequence>MRASTAAASAPAIADACEGAKSRRICSIIIVEKGRKKISLRNAGNLVAHVLSRPTSLLEFLSGSCAEADVGAAYLNSNPASSKDPNAERSMYILWLSIQSHTDTMQSTHLDKWSSGKKPKPSLKWWLPFSTESPTTLSGRLRRKVATRRINKSRRSKWGR</sequence>
<reference evidence="2" key="1">
    <citation type="journal article" date="2010" name="Genome Res.">
        <title>Population genomic sequencing of Coccidioides fungi reveals recent hybridization and transposon control.</title>
        <authorList>
            <person name="Neafsey D.E."/>
            <person name="Barker B.M."/>
            <person name="Sharpton T.J."/>
            <person name="Stajich J.E."/>
            <person name="Park D.J."/>
            <person name="Whiston E."/>
            <person name="Hung C.-Y."/>
            <person name="McMahan C."/>
            <person name="White J."/>
            <person name="Sykes S."/>
            <person name="Heiman D."/>
            <person name="Young S."/>
            <person name="Zeng Q."/>
            <person name="Abouelleil A."/>
            <person name="Aftuck L."/>
            <person name="Bessette D."/>
            <person name="Brown A."/>
            <person name="FitzGerald M."/>
            <person name="Lui A."/>
            <person name="Macdonald J.P."/>
            <person name="Priest M."/>
            <person name="Orbach M.J."/>
            <person name="Galgiani J.N."/>
            <person name="Kirkland T.N."/>
            <person name="Cole G.T."/>
            <person name="Birren B.W."/>
            <person name="Henn M.R."/>
            <person name="Taylor J.W."/>
            <person name="Rounsley S.D."/>
        </authorList>
    </citation>
    <scope>NUCLEOTIDE SEQUENCE [LARGE SCALE GENOMIC DNA]</scope>
    <source>
        <strain evidence="2">RMSCC 757 / Silveira</strain>
    </source>
</reference>
<dbReference type="HOGENOM" id="CLU_1652009_0_0_1"/>
<gene>
    <name evidence="1" type="ORF">CPSG_08875</name>
</gene>
<proteinExistence type="predicted"/>
<keyword evidence="2" id="KW-1185">Reference proteome</keyword>
<accession>E9DGC6</accession>
<dbReference type="EMBL" id="GL636505">
    <property type="protein sequence ID" value="EFW14617.1"/>
    <property type="molecule type" value="Genomic_DNA"/>
</dbReference>
<protein>
    <submittedName>
        <fullName evidence="1">Uncharacterized protein</fullName>
    </submittedName>
</protein>
<organism evidence="2">
    <name type="scientific">Coccidioides posadasii (strain RMSCC 757 / Silveira)</name>
    <name type="common">Valley fever fungus</name>
    <dbReference type="NCBI Taxonomy" id="443226"/>
    <lineage>
        <taxon>Eukaryota</taxon>
        <taxon>Fungi</taxon>
        <taxon>Dikarya</taxon>
        <taxon>Ascomycota</taxon>
        <taxon>Pezizomycotina</taxon>
        <taxon>Eurotiomycetes</taxon>
        <taxon>Eurotiomycetidae</taxon>
        <taxon>Onygenales</taxon>
        <taxon>Onygenaceae</taxon>
        <taxon>Coccidioides</taxon>
    </lineage>
</organism>
<name>E9DGC6_COCPS</name>
<dbReference type="AlphaFoldDB" id="E9DGC6"/>